<evidence type="ECO:0000256" key="7">
    <source>
        <dbReference type="ARBA" id="ARBA00022723"/>
    </source>
</evidence>
<dbReference type="PROSITE" id="PS50855">
    <property type="entry name" value="COX1"/>
    <property type="match status" value="1"/>
</dbReference>
<evidence type="ECO:0000256" key="10">
    <source>
        <dbReference type="ARBA" id="ARBA00022989"/>
    </source>
</evidence>
<dbReference type="GO" id="GO:0046872">
    <property type="term" value="F:metal ion binding"/>
    <property type="evidence" value="ECO:0007669"/>
    <property type="project" value="UniProtKB-KW"/>
</dbReference>
<dbReference type="InterPro" id="IPR036927">
    <property type="entry name" value="Cyt_c_oxase-like_su1_sf"/>
</dbReference>
<keyword evidence="3 15" id="KW-0813">Transport</keyword>
<feature type="transmembrane region" description="Helical" evidence="16">
    <location>
        <begin position="109"/>
        <end position="134"/>
    </location>
</feature>
<dbReference type="InterPro" id="IPR023616">
    <property type="entry name" value="Cyt_c_oxase-like_su1_dom"/>
</dbReference>
<comment type="subcellular location">
    <subcellularLocation>
        <location evidence="16">Cell membrane</location>
        <topology evidence="16">Multi-pass membrane protein</topology>
    </subcellularLocation>
    <subcellularLocation>
        <location evidence="1">Membrane</location>
        <topology evidence="1">Multi-pass membrane protein</topology>
    </subcellularLocation>
</comment>
<feature type="transmembrane region" description="Helical" evidence="16">
    <location>
        <begin position="421"/>
        <end position="443"/>
    </location>
</feature>
<dbReference type="InterPro" id="IPR023615">
    <property type="entry name" value="Cyt_c_Oxase_su1_BS"/>
</dbReference>
<keyword evidence="4 15" id="KW-0349">Heme</keyword>
<gene>
    <name evidence="18" type="primary">ctaD</name>
    <name evidence="18" type="ORF">ABEG18_12580</name>
</gene>
<feature type="transmembrane region" description="Helical" evidence="16">
    <location>
        <begin position="385"/>
        <end position="409"/>
    </location>
</feature>
<evidence type="ECO:0000256" key="1">
    <source>
        <dbReference type="ARBA" id="ARBA00004141"/>
    </source>
</evidence>
<dbReference type="InterPro" id="IPR000883">
    <property type="entry name" value="Cyt_C_Oxase_1"/>
</dbReference>
<evidence type="ECO:0000256" key="12">
    <source>
        <dbReference type="ARBA" id="ARBA00023008"/>
    </source>
</evidence>
<keyword evidence="16" id="KW-1003">Cell membrane</keyword>
<evidence type="ECO:0000256" key="5">
    <source>
        <dbReference type="ARBA" id="ARBA00022660"/>
    </source>
</evidence>
<keyword evidence="13 16" id="KW-0472">Membrane</keyword>
<evidence type="ECO:0000256" key="2">
    <source>
        <dbReference type="ARBA" id="ARBA00004673"/>
    </source>
</evidence>
<organism evidence="18">
    <name type="scientific">Alsobacter sp. KACC 23698</name>
    <dbReference type="NCBI Taxonomy" id="3149229"/>
    <lineage>
        <taxon>Bacteria</taxon>
        <taxon>Pseudomonadati</taxon>
        <taxon>Pseudomonadota</taxon>
        <taxon>Alphaproteobacteria</taxon>
        <taxon>Hyphomicrobiales</taxon>
        <taxon>Alsobacteraceae</taxon>
        <taxon>Alsobacter</taxon>
    </lineage>
</organism>
<feature type="transmembrane region" description="Helical" evidence="16">
    <location>
        <begin position="146"/>
        <end position="167"/>
    </location>
</feature>
<feature type="transmembrane region" description="Helical" evidence="16">
    <location>
        <begin position="67"/>
        <end position="89"/>
    </location>
</feature>
<keyword evidence="10 16" id="KW-1133">Transmembrane helix</keyword>
<dbReference type="GO" id="GO:0022904">
    <property type="term" value="P:respiratory electron transport chain"/>
    <property type="evidence" value="ECO:0007669"/>
    <property type="project" value="TreeGrafter"/>
</dbReference>
<evidence type="ECO:0000256" key="4">
    <source>
        <dbReference type="ARBA" id="ARBA00022617"/>
    </source>
</evidence>
<dbReference type="GO" id="GO:0009060">
    <property type="term" value="P:aerobic respiration"/>
    <property type="evidence" value="ECO:0007669"/>
    <property type="project" value="InterPro"/>
</dbReference>
<dbReference type="Pfam" id="PF00115">
    <property type="entry name" value="COX1"/>
    <property type="match status" value="1"/>
</dbReference>
<dbReference type="Gene3D" id="1.20.210.10">
    <property type="entry name" value="Cytochrome c oxidase-like, subunit I domain"/>
    <property type="match status" value="1"/>
</dbReference>
<keyword evidence="7 16" id="KW-0479">Metal-binding</keyword>
<feature type="transmembrane region" description="Helical" evidence="16">
    <location>
        <begin position="606"/>
        <end position="624"/>
    </location>
</feature>
<dbReference type="EMBL" id="CP157484">
    <property type="protein sequence ID" value="XBO41549.1"/>
    <property type="molecule type" value="Genomic_DNA"/>
</dbReference>
<comment type="pathway">
    <text evidence="2 16">Energy metabolism; oxidative phosphorylation.</text>
</comment>
<feature type="transmembrane region" description="Helical" evidence="16">
    <location>
        <begin position="458"/>
        <end position="480"/>
    </location>
</feature>
<keyword evidence="9 15" id="KW-0249">Electron transport</keyword>
<keyword evidence="11 16" id="KW-0408">Iron</keyword>
<dbReference type="PRINTS" id="PR01165">
    <property type="entry name" value="CYCOXIDASEI"/>
</dbReference>
<feature type="transmembrane region" description="Helical" evidence="16">
    <location>
        <begin position="192"/>
        <end position="216"/>
    </location>
</feature>
<feature type="transmembrane region" description="Helical" evidence="16">
    <location>
        <begin position="277"/>
        <end position="301"/>
    </location>
</feature>
<feature type="transmembrane region" description="Helical" evidence="16">
    <location>
        <begin position="348"/>
        <end position="373"/>
    </location>
</feature>
<dbReference type="CDD" id="cd01662">
    <property type="entry name" value="Ubiquinol_Oxidase_I"/>
    <property type="match status" value="1"/>
</dbReference>
<feature type="transmembrane region" description="Helical" evidence="16">
    <location>
        <begin position="228"/>
        <end position="257"/>
    </location>
</feature>
<evidence type="ECO:0000256" key="16">
    <source>
        <dbReference type="RuleBase" id="RU363061"/>
    </source>
</evidence>
<comment type="function">
    <text evidence="16">Cytochrome c oxidase is the component of the respiratory chain that catalyzes the reduction of oxygen to water. Subunits 1-3 form the functional core of the enzyme complex. CO I is the catalytic subunit of the enzyme. Electrons originating in cytochrome c are transferred via the copper A center of subunit 2 and heme A of subunit 1 to the bimetallic center formed by heme A3 and copper B.</text>
</comment>
<protein>
    <recommendedName>
        <fullName evidence="16">Cytochrome c oxidase subunit 1</fullName>
        <ecNumber evidence="16">7.1.1.9</ecNumber>
    </recommendedName>
</protein>
<dbReference type="GO" id="GO:0005886">
    <property type="term" value="C:plasma membrane"/>
    <property type="evidence" value="ECO:0007669"/>
    <property type="project" value="UniProtKB-SubCell"/>
</dbReference>
<dbReference type="SUPFAM" id="SSF81442">
    <property type="entry name" value="Cytochrome c oxidase subunit I-like"/>
    <property type="match status" value="1"/>
</dbReference>
<dbReference type="AlphaFoldDB" id="A0AAU7JNA1"/>
<reference evidence="18" key="1">
    <citation type="submission" date="2024-05" db="EMBL/GenBank/DDBJ databases">
        <authorList>
            <person name="Kim S."/>
            <person name="Heo J."/>
            <person name="Choi H."/>
            <person name="Choi Y."/>
            <person name="Kwon S.-W."/>
            <person name="Kim Y."/>
        </authorList>
    </citation>
    <scope>NUCLEOTIDE SEQUENCE</scope>
    <source>
        <strain evidence="18">KACC 23698</strain>
    </source>
</reference>
<dbReference type="RefSeq" id="WP_406858404.1">
    <property type="nucleotide sequence ID" value="NZ_CP157484.1"/>
</dbReference>
<dbReference type="NCBIfam" id="TIGR02891">
    <property type="entry name" value="CtaD_CoxA"/>
    <property type="match status" value="1"/>
</dbReference>
<feature type="transmembrane region" description="Helical" evidence="16">
    <location>
        <begin position="313"/>
        <end position="336"/>
    </location>
</feature>
<keyword evidence="8" id="KW-1278">Translocase</keyword>
<evidence type="ECO:0000256" key="11">
    <source>
        <dbReference type="ARBA" id="ARBA00023004"/>
    </source>
</evidence>
<dbReference type="PANTHER" id="PTHR10422">
    <property type="entry name" value="CYTOCHROME C OXIDASE SUBUNIT 1"/>
    <property type="match status" value="1"/>
</dbReference>
<keyword evidence="12 16" id="KW-0186">Copper</keyword>
<dbReference type="EC" id="7.1.1.9" evidence="16"/>
<evidence type="ECO:0000256" key="15">
    <source>
        <dbReference type="RuleBase" id="RU000370"/>
    </source>
</evidence>
<evidence type="ECO:0000256" key="8">
    <source>
        <dbReference type="ARBA" id="ARBA00022967"/>
    </source>
</evidence>
<dbReference type="GO" id="GO:0015990">
    <property type="term" value="P:electron transport coupled proton transport"/>
    <property type="evidence" value="ECO:0007669"/>
    <property type="project" value="InterPro"/>
</dbReference>
<evidence type="ECO:0000256" key="13">
    <source>
        <dbReference type="ARBA" id="ARBA00023136"/>
    </source>
</evidence>
<comment type="similarity">
    <text evidence="15">Belongs to the heme-copper respiratory oxidase family.</text>
</comment>
<evidence type="ECO:0000313" key="18">
    <source>
        <dbReference type="EMBL" id="XBO41549.1"/>
    </source>
</evidence>
<keyword evidence="6 15" id="KW-0812">Transmembrane</keyword>
<evidence type="ECO:0000259" key="17">
    <source>
        <dbReference type="PROSITE" id="PS50855"/>
    </source>
</evidence>
<feature type="domain" description="Cytochrome oxidase subunit I profile" evidence="17">
    <location>
        <begin position="48"/>
        <end position="560"/>
    </location>
</feature>
<evidence type="ECO:0000256" key="6">
    <source>
        <dbReference type="ARBA" id="ARBA00022692"/>
    </source>
</evidence>
<proteinExistence type="inferred from homology"/>
<dbReference type="GO" id="GO:0020037">
    <property type="term" value="F:heme binding"/>
    <property type="evidence" value="ECO:0007669"/>
    <property type="project" value="InterPro"/>
</dbReference>
<evidence type="ECO:0000256" key="3">
    <source>
        <dbReference type="ARBA" id="ARBA00022448"/>
    </source>
</evidence>
<feature type="transmembrane region" description="Helical" evidence="16">
    <location>
        <begin position="630"/>
        <end position="646"/>
    </location>
</feature>
<evidence type="ECO:0000256" key="14">
    <source>
        <dbReference type="ARBA" id="ARBA00047816"/>
    </source>
</evidence>
<name>A0AAU7JNA1_9HYPH</name>
<dbReference type="InterPro" id="IPR014241">
    <property type="entry name" value="Cyt_c_oxidase_su1_bac"/>
</dbReference>
<evidence type="ECO:0000256" key="9">
    <source>
        <dbReference type="ARBA" id="ARBA00022982"/>
    </source>
</evidence>
<dbReference type="GO" id="GO:0004129">
    <property type="term" value="F:cytochrome-c oxidase activity"/>
    <property type="evidence" value="ECO:0007669"/>
    <property type="project" value="UniProtKB-EC"/>
</dbReference>
<accession>A0AAU7JNA1</accession>
<sequence>MTDVAARIPPGAAPAKARERLLRDKDLRDTGLGPTDLHDRLSAAWGSGRGLLAWLSDVDHKAVGRRYIATAFLFLFLAGAAAVAMRLQLARPESRLIGPDLYNQLFTMHGTTMMFLFAVPVMQAFAVYLVPLMVGTRNIAFPRLTLFSYYVFAFGGALIWVAFMLNIGPDVGWFAYTPLSGPEFSPGKRSDIWAQMITFTEVSSLAVAVSVIVTTFKQRAPGMTLDRIPLLVWAMLVTSFVILFAMPAVMLASSMLIMDRLVGTQFFNPAEGGDSLLWQHLFWFFGHPEVYIIFLPGTGFVSQIIGAFSRRPVFGYLALVLALAATGFLSFGLWVHHMFATDLPQLGASFFTASSMLIAVPSGVQIFCWIATLWGSRPVLATPMLFVLGFLFIFVLGGMTGVMVASVPIDLQVHDTYFVVAHFHYVLIGGAVFPLIGAVYYWFPKITGRMLSERMGRWNFWLAFVGFNLTFFVMHILGLMGMPRRVYTYQADLGWGPLNLVATAGSLVLAASFVLLAVNVVASLRSGARAGPDPWGAGTLEWATPSPPPVYNFARFPIVTHREPLWAEPDGLPVAHGLAVNQREVLVTTLTEARPDLRETMVGPSIWPLISAVAVAIAFIASIFSPYAVIWGSALVGAALLGWFWPKSPKEDL</sequence>
<feature type="transmembrane region" description="Helical" evidence="16">
    <location>
        <begin position="500"/>
        <end position="522"/>
    </location>
</feature>
<keyword evidence="5 15" id="KW-0679">Respiratory chain</keyword>
<comment type="catalytic activity">
    <reaction evidence="14 16">
        <text>4 Fe(II)-[cytochrome c] + O2 + 8 H(+)(in) = 4 Fe(III)-[cytochrome c] + 2 H2O + 4 H(+)(out)</text>
        <dbReference type="Rhea" id="RHEA:11436"/>
        <dbReference type="Rhea" id="RHEA-COMP:10350"/>
        <dbReference type="Rhea" id="RHEA-COMP:14399"/>
        <dbReference type="ChEBI" id="CHEBI:15377"/>
        <dbReference type="ChEBI" id="CHEBI:15378"/>
        <dbReference type="ChEBI" id="CHEBI:15379"/>
        <dbReference type="ChEBI" id="CHEBI:29033"/>
        <dbReference type="ChEBI" id="CHEBI:29034"/>
        <dbReference type="EC" id="7.1.1.9"/>
    </reaction>
</comment>
<dbReference type="PANTHER" id="PTHR10422:SF18">
    <property type="entry name" value="CYTOCHROME C OXIDASE SUBUNIT 1"/>
    <property type="match status" value="1"/>
</dbReference>
<dbReference type="PROSITE" id="PS00077">
    <property type="entry name" value="COX1_CUB"/>
    <property type="match status" value="1"/>
</dbReference>